<organism evidence="2 3">
    <name type="scientific">Geotrichum candidum</name>
    <name type="common">Oospora lactis</name>
    <name type="synonym">Dipodascus geotrichum</name>
    <dbReference type="NCBI Taxonomy" id="1173061"/>
    <lineage>
        <taxon>Eukaryota</taxon>
        <taxon>Fungi</taxon>
        <taxon>Dikarya</taxon>
        <taxon>Ascomycota</taxon>
        <taxon>Saccharomycotina</taxon>
        <taxon>Dipodascomycetes</taxon>
        <taxon>Dipodascales</taxon>
        <taxon>Dipodascaceae</taxon>
        <taxon>Geotrichum</taxon>
    </lineage>
</organism>
<feature type="region of interest" description="Disordered" evidence="1">
    <location>
        <begin position="397"/>
        <end position="421"/>
    </location>
</feature>
<dbReference type="EMBL" id="CCBN010000008">
    <property type="protein sequence ID" value="CDO54673.1"/>
    <property type="molecule type" value="Genomic_DNA"/>
</dbReference>
<feature type="compositionally biased region" description="Polar residues" evidence="1">
    <location>
        <begin position="101"/>
        <end position="124"/>
    </location>
</feature>
<sequence length="465" mass="50819">MDSTIKAKTETDLKHKLLAYKAIGDSAHAATLALGSGAMKDPAGDRVYRQQLSKTISLLRKKREVLVQKLNLKHQISHRTKDLETLTEQVLPKQVDLMMKTKSSTPSITDGSVKSTEPASTLEPSGSDAVKKPSVPKITLLVSAKGIKPAPGVRYYSSDILHLRARVAALTTSLKGEHDALRLQELAEPPLQLVLLVRQLTMQVDSLRKLAIKLTTQAAQRTSDAEFARALQAELRSIGDVAQKFVNAMKRRQEKHYGDQAPVMKELRSAVATQRKRAEAQTVWLMAQLDYVVDNCMMPGSTTAAAATAGDPAKKPKSENNIYGTRLQPNGPIGLETPVVKANPPLDSATTSSVMEVTPLASASAPIGYTEKELFKHRVKTLLQTLLNESIRESIHASGANEDKHSEDGEEDKNDGNPGKSLRFVRIKSVNDPAVRLLVSYNIFLEAPKNPHLIRLRPFGMPASS</sequence>
<evidence type="ECO:0000313" key="3">
    <source>
        <dbReference type="Proteomes" id="UP000242525"/>
    </source>
</evidence>
<proteinExistence type="predicted"/>
<gene>
    <name evidence="2" type="ORF">BN980_GECA08s02969g</name>
</gene>
<evidence type="ECO:0000256" key="1">
    <source>
        <dbReference type="SAM" id="MobiDB-lite"/>
    </source>
</evidence>
<feature type="region of interest" description="Disordered" evidence="1">
    <location>
        <begin position="304"/>
        <end position="330"/>
    </location>
</feature>
<evidence type="ECO:0000313" key="2">
    <source>
        <dbReference type="EMBL" id="CDO54673.1"/>
    </source>
</evidence>
<keyword evidence="3" id="KW-1185">Reference proteome</keyword>
<name>A0A0J9XBP0_GEOCN</name>
<reference evidence="2" key="1">
    <citation type="submission" date="2014-03" db="EMBL/GenBank/DDBJ databases">
        <authorList>
            <person name="Casaregola S."/>
        </authorList>
    </citation>
    <scope>NUCLEOTIDE SEQUENCE [LARGE SCALE GENOMIC DNA]</scope>
    <source>
        <strain evidence="2">CLIB 918</strain>
    </source>
</reference>
<protein>
    <submittedName>
        <fullName evidence="2">Uncharacterized protein</fullName>
    </submittedName>
</protein>
<accession>A0A0J9XBP0</accession>
<dbReference type="Proteomes" id="UP000242525">
    <property type="component" value="Unassembled WGS sequence"/>
</dbReference>
<dbReference type="AlphaFoldDB" id="A0A0J9XBP0"/>
<feature type="compositionally biased region" description="Basic and acidic residues" evidence="1">
    <location>
        <begin position="397"/>
        <end position="407"/>
    </location>
</feature>
<comment type="caution">
    <text evidence="2">The sequence shown here is derived from an EMBL/GenBank/DDBJ whole genome shotgun (WGS) entry which is preliminary data.</text>
</comment>
<feature type="region of interest" description="Disordered" evidence="1">
    <location>
        <begin position="100"/>
        <end position="131"/>
    </location>
</feature>